<dbReference type="Gene3D" id="1.10.3680.10">
    <property type="entry name" value="TerB-like"/>
    <property type="match status" value="1"/>
</dbReference>
<sequence>MTASEQQAILAITLLAAFCDGDKDSRERDAIKGIAASLGGQGVDLPRLYQDVLLKRYTQADAVAALQDEGARQLAYEMAVCVVDADGRQTAAETAFLAALKTALGLDGAAAAIEAEANAWFGYDIPAVGAASPVAVPLAPAAQQTALLTLPLETERALDASVLRFAIVCGALELLPQSWATMAIVPLQLKLVHGVGKAYGIELDQGHIREFLAAAGVGLTSQYVEQFGRKLLGGLLGKYAGKTAGKAGRAATGIAFSFATTYALGQLAKRYYAGGRKMETAVLKDTFGQLLAPARQLQSQYLPQIQQQARTLDYGTVMQLVKNGV</sequence>
<gene>
    <name evidence="1" type="ORF">INR99_10205</name>
</gene>
<dbReference type="SUPFAM" id="SSF158682">
    <property type="entry name" value="TerB-like"/>
    <property type="match status" value="1"/>
</dbReference>
<proteinExistence type="predicted"/>
<evidence type="ECO:0000313" key="2">
    <source>
        <dbReference type="Proteomes" id="UP000604481"/>
    </source>
</evidence>
<organism evidence="1 2">
    <name type="scientific">Chitinilyticum piscinae</name>
    <dbReference type="NCBI Taxonomy" id="2866724"/>
    <lineage>
        <taxon>Bacteria</taxon>
        <taxon>Pseudomonadati</taxon>
        <taxon>Pseudomonadota</taxon>
        <taxon>Betaproteobacteria</taxon>
        <taxon>Neisseriales</taxon>
        <taxon>Chitinibacteraceae</taxon>
        <taxon>Chitinilyticum</taxon>
    </lineage>
</organism>
<dbReference type="AlphaFoldDB" id="A0A8J7FRT7"/>
<dbReference type="RefSeq" id="WP_194116250.1">
    <property type="nucleotide sequence ID" value="NZ_JADFUA010000005.1"/>
</dbReference>
<protein>
    <submittedName>
        <fullName evidence="1">GTPase</fullName>
    </submittedName>
</protein>
<comment type="caution">
    <text evidence="1">The sequence shown here is derived from an EMBL/GenBank/DDBJ whole genome shotgun (WGS) entry which is preliminary data.</text>
</comment>
<dbReference type="InterPro" id="IPR029024">
    <property type="entry name" value="TerB-like"/>
</dbReference>
<dbReference type="Proteomes" id="UP000604481">
    <property type="component" value="Unassembled WGS sequence"/>
</dbReference>
<keyword evidence="2" id="KW-1185">Reference proteome</keyword>
<reference evidence="1 2" key="1">
    <citation type="submission" date="2020-10" db="EMBL/GenBank/DDBJ databases">
        <title>The genome sequence of Chitinilyticum litopenaei 4Y14.</title>
        <authorList>
            <person name="Liu Y."/>
        </authorList>
    </citation>
    <scope>NUCLEOTIDE SEQUENCE [LARGE SCALE GENOMIC DNA]</scope>
    <source>
        <strain evidence="1 2">4Y14</strain>
    </source>
</reference>
<evidence type="ECO:0000313" key="1">
    <source>
        <dbReference type="EMBL" id="MBE9609726.1"/>
    </source>
</evidence>
<name>A0A8J7FRT7_9NEIS</name>
<accession>A0A8J7FRT7</accession>
<dbReference type="EMBL" id="JADFUA010000005">
    <property type="protein sequence ID" value="MBE9609726.1"/>
    <property type="molecule type" value="Genomic_DNA"/>
</dbReference>